<accession>A0ABS7CUU6</accession>
<name>A0ABS7CUU6_9BACT</name>
<dbReference type="EMBL" id="JAHYXK010000007">
    <property type="protein sequence ID" value="MBW7467446.1"/>
    <property type="molecule type" value="Genomic_DNA"/>
</dbReference>
<organism evidence="1 2">
    <name type="scientific">Pontibacter aydingkolensis</name>
    <dbReference type="NCBI Taxonomy" id="1911536"/>
    <lineage>
        <taxon>Bacteria</taxon>
        <taxon>Pseudomonadati</taxon>
        <taxon>Bacteroidota</taxon>
        <taxon>Cytophagia</taxon>
        <taxon>Cytophagales</taxon>
        <taxon>Hymenobacteraceae</taxon>
        <taxon>Pontibacter</taxon>
    </lineage>
</organism>
<evidence type="ECO:0000313" key="2">
    <source>
        <dbReference type="Proteomes" id="UP000813018"/>
    </source>
</evidence>
<comment type="caution">
    <text evidence="1">The sequence shown here is derived from an EMBL/GenBank/DDBJ whole genome shotgun (WGS) entry which is preliminary data.</text>
</comment>
<dbReference type="RefSeq" id="WP_219877326.1">
    <property type="nucleotide sequence ID" value="NZ_JAHYXK010000007.1"/>
</dbReference>
<sequence>MDAENLRNKHSIQHLYNAILPELAQHINHNIMPVTALFHDFGLERVIDTWTRDPAAGDDEVVSIENGNVQFMGLKLRMEGFKRAGAGAFDMNKDLLFKLERSSYTVGPDKNTNWLEKDYTQRWETSEYEMVAAQWAEELIDAITQRLESITG</sequence>
<dbReference type="Proteomes" id="UP000813018">
    <property type="component" value="Unassembled WGS sequence"/>
</dbReference>
<evidence type="ECO:0000313" key="1">
    <source>
        <dbReference type="EMBL" id="MBW7467446.1"/>
    </source>
</evidence>
<reference evidence="1 2" key="1">
    <citation type="journal article" date="2016" name="Int. J. Syst. Evol. Microbiol.">
        <title>Pontibacter aydingkolensis sp. nov., isolated from soil of a salt lake.</title>
        <authorList>
            <person name="Osman G."/>
            <person name="Zhang T."/>
            <person name="Lou K."/>
            <person name="Gao Y."/>
            <person name="Chang W."/>
            <person name="Lin Q."/>
            <person name="Yang H.M."/>
            <person name="Huo X.D."/>
            <person name="Wang N."/>
        </authorList>
    </citation>
    <scope>NUCLEOTIDE SEQUENCE [LARGE SCALE GENOMIC DNA]</scope>
    <source>
        <strain evidence="1 2">KACC 19255</strain>
    </source>
</reference>
<keyword evidence="2" id="KW-1185">Reference proteome</keyword>
<proteinExistence type="predicted"/>
<gene>
    <name evidence="1" type="ORF">K0O23_10215</name>
</gene>
<protein>
    <submittedName>
        <fullName evidence="1">Uncharacterized protein</fullName>
    </submittedName>
</protein>